<dbReference type="STRING" id="751945.Theos_1432"/>
<dbReference type="eggNOG" id="ENOG5030ZCA">
    <property type="taxonomic scope" value="Bacteria"/>
</dbReference>
<dbReference type="EMBL" id="CP003249">
    <property type="protein sequence ID" value="AFV76463.1"/>
    <property type="molecule type" value="Genomic_DNA"/>
</dbReference>
<protein>
    <submittedName>
        <fullName evidence="2">Uncharacterized protein</fullName>
    </submittedName>
</protein>
<organism evidence="2 3">
    <name type="scientific">Thermus oshimai JL-2</name>
    <dbReference type="NCBI Taxonomy" id="751945"/>
    <lineage>
        <taxon>Bacteria</taxon>
        <taxon>Thermotogati</taxon>
        <taxon>Deinococcota</taxon>
        <taxon>Deinococci</taxon>
        <taxon>Thermales</taxon>
        <taxon>Thermaceae</taxon>
        <taxon>Thermus</taxon>
    </lineage>
</organism>
<reference evidence="2 3" key="1">
    <citation type="journal article" date="2013" name="Genome Announc.">
        <title>Whole Genome Sequencing of Thermus oshimai JL-2 and Thermus thermophilus JL-18, Incomplete Denitrifiers from the United States Great Basin.</title>
        <authorList>
            <person name="Murugapiran S.K."/>
            <person name="Huntemann M."/>
            <person name="Wei C.L."/>
            <person name="Han J."/>
            <person name="Detter J.C."/>
            <person name="Han C.S."/>
            <person name="Erkkila T.H."/>
            <person name="Teshima H."/>
            <person name="Chen A."/>
            <person name="Kyrpides N."/>
            <person name="Mavrommatis K."/>
            <person name="Markowitz V."/>
            <person name="Szeto E."/>
            <person name="Ivanova N."/>
            <person name="Pagani I."/>
            <person name="Lam J."/>
            <person name="McDonald A.I."/>
            <person name="Dodsworth J.A."/>
            <person name="Pati A."/>
            <person name="Goodwin L."/>
            <person name="Peters L."/>
            <person name="Pitluck S."/>
            <person name="Woyke T."/>
            <person name="Hedlund B.P."/>
        </authorList>
    </citation>
    <scope>NUCLEOTIDE SEQUENCE</scope>
    <source>
        <strain evidence="2 3">JL-2</strain>
    </source>
</reference>
<gene>
    <name evidence="2" type="ORF">Theos_1432</name>
</gene>
<dbReference type="AlphaFoldDB" id="K7QXG0"/>
<dbReference type="RefSeq" id="WP_016329649.1">
    <property type="nucleotide sequence ID" value="NC_019386.1"/>
</dbReference>
<evidence type="ECO:0000313" key="3">
    <source>
        <dbReference type="Proteomes" id="UP000000211"/>
    </source>
</evidence>
<name>K7QXG0_THEOS</name>
<dbReference type="Proteomes" id="UP000000211">
    <property type="component" value="Chromosome"/>
</dbReference>
<accession>K7QXG0</accession>
<feature type="compositionally biased region" description="Pro residues" evidence="1">
    <location>
        <begin position="198"/>
        <end position="211"/>
    </location>
</feature>
<proteinExistence type="predicted"/>
<dbReference type="HOGENOM" id="CLU_656889_0_0_0"/>
<evidence type="ECO:0000256" key="1">
    <source>
        <dbReference type="SAM" id="MobiDB-lite"/>
    </source>
</evidence>
<dbReference type="OrthoDB" id="31776at2"/>
<keyword evidence="3" id="KW-1185">Reference proteome</keyword>
<evidence type="ECO:0000313" key="2">
    <source>
        <dbReference type="EMBL" id="AFV76463.1"/>
    </source>
</evidence>
<sequence>MEVLGTHWLHRIIARIPPLTVYEGQDTRTGTPVMVLKGTEGRPLEGPALLPFLEALEDAWVLEWPLGAVPLSHYLGVADLERLAVWVRAMAQALKDLEAQGVAYAPRAELCLVKGRRVWLAGAGLKALEGDGRQALLELAKALAGGRFEEFPLREALERGDLEALLAPQEAASEALPQEPPPEEPKKRPLPVEEEAPPEPPKAEPPPPSPSRPKVIRIEEKDEPPFPVVEPKNPGRRRILWLLPLLLVLLGLFLFRPRPQGQGPYAVEFRTEPPSEKAEVYLLEAPPGSRLQPGTLLLTAPGRAEVDAPGVYRLRIRVPGRDPVDYLLEVPGPPLTIRVR</sequence>
<dbReference type="PATRIC" id="fig|751945.3.peg.1415"/>
<dbReference type="KEGG" id="tos:Theos_1432"/>
<feature type="region of interest" description="Disordered" evidence="1">
    <location>
        <begin position="172"/>
        <end position="214"/>
    </location>
</feature>